<dbReference type="AlphaFoldDB" id="A0A9D4EQU9"/>
<dbReference type="EMBL" id="JAIWYP010000008">
    <property type="protein sequence ID" value="KAH3784692.1"/>
    <property type="molecule type" value="Genomic_DNA"/>
</dbReference>
<proteinExistence type="predicted"/>
<sequence length="354" mass="39997">MDVYNGDINPLEIVEQRRTDTVSKHQYMAKDGTTQTPQTGKIAVHAEFVALRCPKEQFWKLKHCCDTINGILTICDQDLADASTFLNEKLISTITASSVRIYTTEKFEHHFKEVSSANTILMSITDVVEELQNKHEFALIVFECHTLTSVVETLKDAKLLNAGILAVGESDTFQNISGFTLLSTRPDTIVKDADILLEHCALALLKIMHSKLKLYESEQTFAEQKRMCFLDIDDLIKTVFRNIAIPRSDRLETQMPTIEYPSNIDEAIEKLVYLPAVNGCLKKRGTLQIYVSKSTNESDQKQIRRVLEKHGIAMMVSEVQPQQGGGVRYTAQILDDGLSLINDCQFVLFEENDE</sequence>
<reference evidence="1" key="2">
    <citation type="submission" date="2020-11" db="EMBL/GenBank/DDBJ databases">
        <authorList>
            <person name="McCartney M.A."/>
            <person name="Auch B."/>
            <person name="Kono T."/>
            <person name="Mallez S."/>
            <person name="Becker A."/>
            <person name="Gohl D.M."/>
            <person name="Silverstein K.A.T."/>
            <person name="Koren S."/>
            <person name="Bechman K.B."/>
            <person name="Herman A."/>
            <person name="Abrahante J.E."/>
            <person name="Garbe J."/>
        </authorList>
    </citation>
    <scope>NUCLEOTIDE SEQUENCE</scope>
    <source>
        <strain evidence="1">Duluth1</strain>
        <tissue evidence="1">Whole animal</tissue>
    </source>
</reference>
<name>A0A9D4EQU9_DREPO</name>
<dbReference type="Proteomes" id="UP000828390">
    <property type="component" value="Unassembled WGS sequence"/>
</dbReference>
<accession>A0A9D4EQU9</accession>
<protein>
    <submittedName>
        <fullName evidence="1">Uncharacterized protein</fullName>
    </submittedName>
</protein>
<evidence type="ECO:0000313" key="2">
    <source>
        <dbReference type="Proteomes" id="UP000828390"/>
    </source>
</evidence>
<keyword evidence="2" id="KW-1185">Reference proteome</keyword>
<gene>
    <name evidence="1" type="ORF">DPMN_162656</name>
</gene>
<comment type="caution">
    <text evidence="1">The sequence shown here is derived from an EMBL/GenBank/DDBJ whole genome shotgun (WGS) entry which is preliminary data.</text>
</comment>
<organism evidence="1 2">
    <name type="scientific">Dreissena polymorpha</name>
    <name type="common">Zebra mussel</name>
    <name type="synonym">Mytilus polymorpha</name>
    <dbReference type="NCBI Taxonomy" id="45954"/>
    <lineage>
        <taxon>Eukaryota</taxon>
        <taxon>Metazoa</taxon>
        <taxon>Spiralia</taxon>
        <taxon>Lophotrochozoa</taxon>
        <taxon>Mollusca</taxon>
        <taxon>Bivalvia</taxon>
        <taxon>Autobranchia</taxon>
        <taxon>Heteroconchia</taxon>
        <taxon>Euheterodonta</taxon>
        <taxon>Imparidentia</taxon>
        <taxon>Neoheterodontei</taxon>
        <taxon>Myida</taxon>
        <taxon>Dreissenoidea</taxon>
        <taxon>Dreissenidae</taxon>
        <taxon>Dreissena</taxon>
    </lineage>
</organism>
<reference evidence="1" key="1">
    <citation type="journal article" date="2019" name="bioRxiv">
        <title>The Genome of the Zebra Mussel, Dreissena polymorpha: A Resource for Invasive Species Research.</title>
        <authorList>
            <person name="McCartney M.A."/>
            <person name="Auch B."/>
            <person name="Kono T."/>
            <person name="Mallez S."/>
            <person name="Zhang Y."/>
            <person name="Obille A."/>
            <person name="Becker A."/>
            <person name="Abrahante J.E."/>
            <person name="Garbe J."/>
            <person name="Badalamenti J.P."/>
            <person name="Herman A."/>
            <person name="Mangelson H."/>
            <person name="Liachko I."/>
            <person name="Sullivan S."/>
            <person name="Sone E.D."/>
            <person name="Koren S."/>
            <person name="Silverstein K.A.T."/>
            <person name="Beckman K.B."/>
            <person name="Gohl D.M."/>
        </authorList>
    </citation>
    <scope>NUCLEOTIDE SEQUENCE</scope>
    <source>
        <strain evidence="1">Duluth1</strain>
        <tissue evidence="1">Whole animal</tissue>
    </source>
</reference>
<evidence type="ECO:0000313" key="1">
    <source>
        <dbReference type="EMBL" id="KAH3784692.1"/>
    </source>
</evidence>